<dbReference type="AlphaFoldDB" id="A0A6C0B1R2"/>
<name>A0A6C0B1R2_9ZZZZ</name>
<sequence>MEEYFSKCIFLNETGARLDSVSLNVEHGTRYLVNKYVHPDMKVLELGSRYGTVSCVLNYLLKTPKTQLVCVEPDIYVIPCLRKNKFNNNCSFNIYNGTISNDELFVVYNGCGWETKTYKIPPSDINLKSEKIETITLDKIQKLYDITFDCLIADCEGFLLEFLNENLDFLNQLNCIIYEEDCCKNLPINGNYIDYTIIENYLIDYNFICVETFVDNINLNNKCWIKKSKLLYTI</sequence>
<evidence type="ECO:0008006" key="2">
    <source>
        <dbReference type="Google" id="ProtNLM"/>
    </source>
</evidence>
<dbReference type="EMBL" id="MN739043">
    <property type="protein sequence ID" value="QHS85469.1"/>
    <property type="molecule type" value="Genomic_DNA"/>
</dbReference>
<evidence type="ECO:0000313" key="1">
    <source>
        <dbReference type="EMBL" id="QHS85469.1"/>
    </source>
</evidence>
<dbReference type="InterPro" id="IPR006342">
    <property type="entry name" value="FkbM_mtfrase"/>
</dbReference>
<dbReference type="Gene3D" id="3.40.50.150">
    <property type="entry name" value="Vaccinia Virus protein VP39"/>
    <property type="match status" value="1"/>
</dbReference>
<accession>A0A6C0B1R2</accession>
<organism evidence="1">
    <name type="scientific">viral metagenome</name>
    <dbReference type="NCBI Taxonomy" id="1070528"/>
    <lineage>
        <taxon>unclassified sequences</taxon>
        <taxon>metagenomes</taxon>
        <taxon>organismal metagenomes</taxon>
    </lineage>
</organism>
<proteinExistence type="predicted"/>
<dbReference type="InterPro" id="IPR029063">
    <property type="entry name" value="SAM-dependent_MTases_sf"/>
</dbReference>
<protein>
    <recommendedName>
        <fullName evidence="2">Methyltransferase FkbM domain-containing protein</fullName>
    </recommendedName>
</protein>
<reference evidence="1" key="1">
    <citation type="journal article" date="2020" name="Nature">
        <title>Giant virus diversity and host interactions through global metagenomics.</title>
        <authorList>
            <person name="Schulz F."/>
            <person name="Roux S."/>
            <person name="Paez-Espino D."/>
            <person name="Jungbluth S."/>
            <person name="Walsh D.A."/>
            <person name="Denef V.J."/>
            <person name="McMahon K.D."/>
            <person name="Konstantinidis K.T."/>
            <person name="Eloe-Fadrosh E.A."/>
            <person name="Kyrpides N.C."/>
            <person name="Woyke T."/>
        </authorList>
    </citation>
    <scope>NUCLEOTIDE SEQUENCE</scope>
    <source>
        <strain evidence="1">GVMAG-M-3300009182-78</strain>
    </source>
</reference>
<dbReference type="NCBIfam" id="TIGR01444">
    <property type="entry name" value="fkbM_fam"/>
    <property type="match status" value="1"/>
</dbReference>
<dbReference type="SUPFAM" id="SSF53335">
    <property type="entry name" value="S-adenosyl-L-methionine-dependent methyltransferases"/>
    <property type="match status" value="1"/>
</dbReference>